<name>A0A6I2ULS8_9FIRM</name>
<dbReference type="Proteomes" id="UP000433181">
    <property type="component" value="Unassembled WGS sequence"/>
</dbReference>
<dbReference type="InterPro" id="IPR002559">
    <property type="entry name" value="Transposase_11"/>
</dbReference>
<evidence type="ECO:0000313" key="5">
    <source>
        <dbReference type="EMBL" id="MSU10101.1"/>
    </source>
</evidence>
<dbReference type="PANTHER" id="PTHR33408">
    <property type="entry name" value="TRANSPOSASE"/>
    <property type="match status" value="1"/>
</dbReference>
<comment type="caution">
    <text evidence="5">The sequence shown here is derived from an EMBL/GenBank/DDBJ whole genome shotgun (WGS) entry which is preliminary data.</text>
</comment>
<feature type="domain" description="Transposase DDE" evidence="4">
    <location>
        <begin position="338"/>
        <end position="398"/>
    </location>
</feature>
<feature type="non-terminal residue" evidence="5">
    <location>
        <position position="1"/>
    </location>
</feature>
<accession>A0A6I2ULS8</accession>
<keyword evidence="6" id="KW-1185">Reference proteome</keyword>
<dbReference type="Pfam" id="PF05598">
    <property type="entry name" value="DUF772"/>
    <property type="match status" value="1"/>
</dbReference>
<evidence type="ECO:0000259" key="2">
    <source>
        <dbReference type="Pfam" id="PF01609"/>
    </source>
</evidence>
<sequence length="407" mass="47838">TPFMVKYYYDWGVFMYKKKNRAKQHQMQFITLDDLVPADHILRLIDDAIDFSFIYDEVEGLYASGRDGRPGIDPVSLFKIIFIQYLFGIRSMRQTIKEIEVNTAYRWFIGYELLEPIPHFSTFSKNYTRRFKDTDIFEKIFQHILQDAVNNGFVDASAVFIDGTHIKASANKHKTQKVTVTKPIPQYKSELDQEIDNDRSQKGKKPFDRDGNNDKTIKRTVSTTDPDSGMFVKGEHERQLAYVANTACDKHNFVLGFHLGAGNIHDSQMFHEVFKKLEVFKSEIKAVAVDAGYKTPGIMREIIQRGMIPVVPYKRPMTKKGFFKKTEYVYDEYYDCYICPANKLLHYSTTNREGYREYKSNPLECSQCPYIEKCTMSRNHTKVVTRHIWSEYMEYAEEYRHVFQYKE</sequence>
<feature type="non-terminal residue" evidence="5">
    <location>
        <position position="407"/>
    </location>
</feature>
<feature type="domain" description="Transposase IS4-like" evidence="2">
    <location>
        <begin position="235"/>
        <end position="318"/>
    </location>
</feature>
<evidence type="ECO:0000259" key="4">
    <source>
        <dbReference type="Pfam" id="PF13751"/>
    </source>
</evidence>
<dbReference type="GO" id="GO:0006313">
    <property type="term" value="P:DNA transposition"/>
    <property type="evidence" value="ECO:0007669"/>
    <property type="project" value="InterPro"/>
</dbReference>
<feature type="domain" description="Transposase InsH N-terminal" evidence="3">
    <location>
        <begin position="32"/>
        <end position="129"/>
    </location>
</feature>
<dbReference type="GO" id="GO:0003677">
    <property type="term" value="F:DNA binding"/>
    <property type="evidence" value="ECO:0007669"/>
    <property type="project" value="InterPro"/>
</dbReference>
<feature type="compositionally biased region" description="Basic and acidic residues" evidence="1">
    <location>
        <begin position="196"/>
        <end position="217"/>
    </location>
</feature>
<dbReference type="InterPro" id="IPR025668">
    <property type="entry name" value="Tnp_DDE_dom"/>
</dbReference>
<organism evidence="5 6">
    <name type="scientific">Anaerovibrio slackiae</name>
    <dbReference type="NCBI Taxonomy" id="2652309"/>
    <lineage>
        <taxon>Bacteria</taxon>
        <taxon>Bacillati</taxon>
        <taxon>Bacillota</taxon>
        <taxon>Negativicutes</taxon>
        <taxon>Selenomonadales</taxon>
        <taxon>Selenomonadaceae</taxon>
        <taxon>Anaerovibrio</taxon>
    </lineage>
</organism>
<dbReference type="InterPro" id="IPR008490">
    <property type="entry name" value="Transposase_InsH_N"/>
</dbReference>
<evidence type="ECO:0000259" key="3">
    <source>
        <dbReference type="Pfam" id="PF05598"/>
    </source>
</evidence>
<gene>
    <name evidence="5" type="ORF">FYJ84_14255</name>
</gene>
<dbReference type="Pfam" id="PF01609">
    <property type="entry name" value="DDE_Tnp_1"/>
    <property type="match status" value="1"/>
</dbReference>
<reference evidence="5 6" key="1">
    <citation type="submission" date="2019-08" db="EMBL/GenBank/DDBJ databases">
        <title>In-depth cultivation of the pig gut microbiome towards novel bacterial diversity and tailored functional studies.</title>
        <authorList>
            <person name="Wylensek D."/>
            <person name="Hitch T.C.A."/>
            <person name="Clavel T."/>
        </authorList>
    </citation>
    <scope>NUCLEOTIDE SEQUENCE [LARGE SCALE GENOMIC DNA]</scope>
    <source>
        <strain evidence="5 6">WCA-693-APC-5D-A</strain>
    </source>
</reference>
<dbReference type="EMBL" id="VUNR01000068">
    <property type="protein sequence ID" value="MSU10101.1"/>
    <property type="molecule type" value="Genomic_DNA"/>
</dbReference>
<feature type="region of interest" description="Disordered" evidence="1">
    <location>
        <begin position="189"/>
        <end position="222"/>
    </location>
</feature>
<dbReference type="AlphaFoldDB" id="A0A6I2ULS8"/>
<evidence type="ECO:0000313" key="6">
    <source>
        <dbReference type="Proteomes" id="UP000433181"/>
    </source>
</evidence>
<dbReference type="Pfam" id="PF13751">
    <property type="entry name" value="DDE_Tnp_1_6"/>
    <property type="match status" value="1"/>
</dbReference>
<dbReference type="PANTHER" id="PTHR33408:SF2">
    <property type="entry name" value="TRANSPOSASE DDE DOMAIN-CONTAINING PROTEIN"/>
    <property type="match status" value="1"/>
</dbReference>
<protein>
    <submittedName>
        <fullName evidence="5">IS1182 family transposase</fullName>
    </submittedName>
</protein>
<dbReference type="InterPro" id="IPR047629">
    <property type="entry name" value="IS1182_transpos"/>
</dbReference>
<dbReference type="GO" id="GO:0004803">
    <property type="term" value="F:transposase activity"/>
    <property type="evidence" value="ECO:0007669"/>
    <property type="project" value="InterPro"/>
</dbReference>
<proteinExistence type="predicted"/>
<dbReference type="NCBIfam" id="NF033551">
    <property type="entry name" value="transpos_IS1182"/>
    <property type="match status" value="1"/>
</dbReference>
<evidence type="ECO:0000256" key="1">
    <source>
        <dbReference type="SAM" id="MobiDB-lite"/>
    </source>
</evidence>